<dbReference type="EMBL" id="LRQT01000097">
    <property type="protein sequence ID" value="KXA62169.1"/>
    <property type="molecule type" value="Genomic_DNA"/>
</dbReference>
<evidence type="ECO:0000313" key="1">
    <source>
        <dbReference type="EMBL" id="KXA62169.1"/>
    </source>
</evidence>
<evidence type="ECO:0000313" key="2">
    <source>
        <dbReference type="Proteomes" id="UP000070226"/>
    </source>
</evidence>
<sequence length="41" mass="4620">MKLEVNHFAAMIMVATSMPKEIIKDSTLYVLILNTANPRVD</sequence>
<dbReference type="AlphaFoldDB" id="A0A133S1C6"/>
<dbReference type="PATRIC" id="fig|39777.7.peg.1796"/>
<dbReference type="Proteomes" id="UP000070226">
    <property type="component" value="Unassembled WGS sequence"/>
</dbReference>
<proteinExistence type="predicted"/>
<gene>
    <name evidence="1" type="ORF">HMPREF3233_01833</name>
</gene>
<accession>A0A133S1C6</accession>
<protein>
    <submittedName>
        <fullName evidence="1">Uncharacterized protein</fullName>
    </submittedName>
</protein>
<name>A0A133S1C6_9FIRM</name>
<reference evidence="1 2" key="1">
    <citation type="submission" date="2016-01" db="EMBL/GenBank/DDBJ databases">
        <authorList>
            <person name="Oliw E.H."/>
        </authorList>
    </citation>
    <scope>NUCLEOTIDE SEQUENCE [LARGE SCALE GENOMIC DNA]</scope>
    <source>
        <strain evidence="1 2">CMW7756B</strain>
    </source>
</reference>
<comment type="caution">
    <text evidence="1">The sequence shown here is derived from an EMBL/GenBank/DDBJ whole genome shotgun (WGS) entry which is preliminary data.</text>
</comment>
<organism evidence="1">
    <name type="scientific">Veillonella atypica</name>
    <dbReference type="NCBI Taxonomy" id="39777"/>
    <lineage>
        <taxon>Bacteria</taxon>
        <taxon>Bacillati</taxon>
        <taxon>Bacillota</taxon>
        <taxon>Negativicutes</taxon>
        <taxon>Veillonellales</taxon>
        <taxon>Veillonellaceae</taxon>
        <taxon>Veillonella</taxon>
    </lineage>
</organism>